<feature type="domain" description="C2H2-type" evidence="13">
    <location>
        <begin position="1039"/>
        <end position="1066"/>
    </location>
</feature>
<evidence type="ECO:0000256" key="12">
    <source>
        <dbReference type="PROSITE-ProRule" id="PRU01263"/>
    </source>
</evidence>
<keyword evidence="8" id="KW-0238">DNA-binding</keyword>
<dbReference type="FunFam" id="3.30.160.60:FF:000770">
    <property type="entry name" value="zinc finger protein 16"/>
    <property type="match status" value="1"/>
</dbReference>
<keyword evidence="18" id="KW-1185">Reference proteome</keyword>
<dbReference type="SMART" id="SM00868">
    <property type="entry name" value="zf-AD"/>
    <property type="match status" value="1"/>
</dbReference>
<comment type="subcellular location">
    <subcellularLocation>
        <location evidence="1">Nucleus</location>
    </subcellularLocation>
</comment>
<feature type="domain" description="MADF" evidence="14">
    <location>
        <begin position="10"/>
        <end position="95"/>
    </location>
</feature>
<feature type="domain" description="ZAD" evidence="16">
    <location>
        <begin position="516"/>
        <end position="591"/>
    </location>
</feature>
<dbReference type="PANTHER" id="PTHR12243:SF67">
    <property type="entry name" value="COREPRESSOR OF PANGOLIN, ISOFORM A-RELATED"/>
    <property type="match status" value="1"/>
</dbReference>
<dbReference type="GO" id="GO:0008270">
    <property type="term" value="F:zinc ion binding"/>
    <property type="evidence" value="ECO:0007669"/>
    <property type="project" value="UniProtKB-UniRule"/>
</dbReference>
<evidence type="ECO:0000313" key="17">
    <source>
        <dbReference type="EnsemblMetazoa" id="SCAU015733-PA"/>
    </source>
</evidence>
<keyword evidence="10" id="KW-0539">Nucleus</keyword>
<feature type="domain" description="C2H2-type" evidence="13">
    <location>
        <begin position="971"/>
        <end position="999"/>
    </location>
</feature>
<dbReference type="EnsemblMetazoa" id="SCAU015733-RA">
    <property type="protein sequence ID" value="SCAU015733-PA"/>
    <property type="gene ID" value="SCAU015733"/>
</dbReference>
<dbReference type="GO" id="GO:0005634">
    <property type="term" value="C:nucleus"/>
    <property type="evidence" value="ECO:0007669"/>
    <property type="project" value="UniProtKB-SubCell"/>
</dbReference>
<dbReference type="PROSITE" id="PS51915">
    <property type="entry name" value="ZAD"/>
    <property type="match status" value="1"/>
</dbReference>
<feature type="binding site" evidence="12">
    <location>
        <position position="567"/>
    </location>
    <ligand>
        <name>Zn(2+)</name>
        <dbReference type="ChEBI" id="CHEBI:29105"/>
    </ligand>
</feature>
<dbReference type="SUPFAM" id="SSF57716">
    <property type="entry name" value="Glucocorticoid receptor-like (DNA-binding domain)"/>
    <property type="match status" value="1"/>
</dbReference>
<reference evidence="17" key="1">
    <citation type="submission" date="2020-05" db="UniProtKB">
        <authorList>
            <consortium name="EnsemblMetazoa"/>
        </authorList>
    </citation>
    <scope>IDENTIFICATION</scope>
    <source>
        <strain evidence="17">USDA</strain>
    </source>
</reference>
<dbReference type="VEuPathDB" id="VectorBase:SCAU015733"/>
<evidence type="ECO:0000259" key="15">
    <source>
        <dbReference type="PROSITE" id="PS51294"/>
    </source>
</evidence>
<evidence type="ECO:0000256" key="2">
    <source>
        <dbReference type="ARBA" id="ARBA00006991"/>
    </source>
</evidence>
<dbReference type="GO" id="GO:0005667">
    <property type="term" value="C:transcription regulator complex"/>
    <property type="evidence" value="ECO:0007669"/>
    <property type="project" value="TreeGrafter"/>
</dbReference>
<feature type="domain" description="C2H2-type" evidence="13">
    <location>
        <begin position="807"/>
        <end position="836"/>
    </location>
</feature>
<evidence type="ECO:0000256" key="4">
    <source>
        <dbReference type="ARBA" id="ARBA00022737"/>
    </source>
</evidence>
<feature type="binding site" evidence="12">
    <location>
        <position position="521"/>
    </location>
    <ligand>
        <name>Zn(2+)</name>
        <dbReference type="ChEBI" id="CHEBI:29105"/>
    </ligand>
</feature>
<dbReference type="InterPro" id="IPR006578">
    <property type="entry name" value="MADF-dom"/>
</dbReference>
<dbReference type="InterPro" id="IPR012934">
    <property type="entry name" value="Znf_AD"/>
</dbReference>
<accession>A0A1I8QBZ4</accession>
<evidence type="ECO:0000256" key="11">
    <source>
        <dbReference type="PROSITE-ProRule" id="PRU00042"/>
    </source>
</evidence>
<evidence type="ECO:0000256" key="8">
    <source>
        <dbReference type="ARBA" id="ARBA00023125"/>
    </source>
</evidence>
<feature type="domain" description="HTH myb-type" evidence="15">
    <location>
        <begin position="245"/>
        <end position="271"/>
    </location>
</feature>
<sequence>MGRPQLFEQKLITEVQKYPCLYDRALFKEGIISERAKTWEKIAPIVGAPVDACKIRWGRLRDRYIALTLKTIQEPGFTCVWKYTELMSFMRQHLHLKSDSLESKDLQLPQSKHFNREMFEENLIEEVKKHEAIYNPAHVDKRNTKVIEQIWVTIASSLGSTVKQCTSRWSTLKDMFVRHNNIMLTSDKKGEYQPTRWKYYNEMSFMRDYVNICDGLLISEVKKHEALYNRKHPEYSNYSKQGEIWSIIASEVKRTADACKSRWRQLRDRYIALLSKIKEEPGYVSTWKYAEMMSFMKDHLDLEDKSLQSNPQLKQNKTNREIFGEKLLKEIRKHEALYNPAHADKRNPEIIEQIWITIASSLGSTVKECLSRWRTLKEMFVLHNNKILTSDTNDEQKPYWKYYNAMSFMKDYVKICDELLIREVKKHEVLYNKQHPEYDNQSKNDEIWSKIALVAKQTRRNCKTRWRRLVNRYKNEYTKKTLSKDYTFSWKYASAMSFMTDFIFPKGSNNDNFKNNFCRACACDISVDTAVKYDIFNTSGLKEKFVTCANLELATSDEFPRSVCQKCYDKILDFFQFQGMCRKSLQKFDNMKKEEFEENASMDSHQSTEYSFQHVKTPNILSPNSQFHEFGSNQKVELEKSDSEDSQESTEYLIQDVLSPKIFSTHSHLDNTKKTNTTFVATERATTQQDPLNVNLEYKYNMTDDSYLERTVSQQDNNEAYEGNKLECIDDDDTKCDAKITELEIYELKELDKSPEYKEIICPPLEDLTRKENPQKPCFVCELCQKTFRTKYCFIAHQRKHQGLSGYVCTHTNCDRIFNGVRDLRGHLSRHKGVRPDFICNINNCGERFKENYLLRFHKQKVHNYSETRKKVTKTTIAAKETFVCEVCGKVFNFKRRLDNHSLVHVDESQWPFACDEPGCGKRFRMKTRLQTHTLRHKGIKNYTCPHCGLKKVTRNELNIHINFHTFEKKYACSLCSKVFKSVGCLSTHRHQVHEGKPKPKKTAEKNAQLYECRHCGRMLSSEQTRKNHEMGHTNEKPHVCENCGKRFSTSFNLKKHMIMHAVHKTFACDVCDKQFKHRSGLTTHMRTHSEETRLKCDECGKCFEWPSVLHAHKKLHVEGSVPHVCGICGKGFRWPGSFYAHKKKHVENSKENEDKQKEMQVV</sequence>
<keyword evidence="4" id="KW-0677">Repeat</keyword>
<dbReference type="InterPro" id="IPR013087">
    <property type="entry name" value="Znf_C2H2_type"/>
</dbReference>
<evidence type="ECO:0000256" key="3">
    <source>
        <dbReference type="ARBA" id="ARBA00022723"/>
    </source>
</evidence>
<dbReference type="AlphaFoldDB" id="A0A1I8QBZ4"/>
<dbReference type="InterPro" id="IPR039353">
    <property type="entry name" value="TF_Adf1"/>
</dbReference>
<evidence type="ECO:0008006" key="19">
    <source>
        <dbReference type="Google" id="ProtNLM"/>
    </source>
</evidence>
<feature type="domain" description="C2H2-type" evidence="13">
    <location>
        <begin position="913"/>
        <end position="942"/>
    </location>
</feature>
<dbReference type="InterPro" id="IPR036236">
    <property type="entry name" value="Znf_C2H2_sf"/>
</dbReference>
<keyword evidence="5 11" id="KW-0863">Zinc-finger</keyword>
<evidence type="ECO:0000256" key="1">
    <source>
        <dbReference type="ARBA" id="ARBA00004123"/>
    </source>
</evidence>
<evidence type="ECO:0000256" key="9">
    <source>
        <dbReference type="ARBA" id="ARBA00023163"/>
    </source>
</evidence>
<dbReference type="SMART" id="SM00595">
    <property type="entry name" value="MADF"/>
    <property type="match status" value="5"/>
</dbReference>
<organism evidence="17 18">
    <name type="scientific">Stomoxys calcitrans</name>
    <name type="common">Stable fly</name>
    <name type="synonym">Conops calcitrans</name>
    <dbReference type="NCBI Taxonomy" id="35570"/>
    <lineage>
        <taxon>Eukaryota</taxon>
        <taxon>Metazoa</taxon>
        <taxon>Ecdysozoa</taxon>
        <taxon>Arthropoda</taxon>
        <taxon>Hexapoda</taxon>
        <taxon>Insecta</taxon>
        <taxon>Pterygota</taxon>
        <taxon>Neoptera</taxon>
        <taxon>Endopterygota</taxon>
        <taxon>Diptera</taxon>
        <taxon>Brachycera</taxon>
        <taxon>Muscomorpha</taxon>
        <taxon>Muscoidea</taxon>
        <taxon>Muscidae</taxon>
        <taxon>Stomoxys</taxon>
    </lineage>
</organism>
<feature type="domain" description="C2H2-type" evidence="13">
    <location>
        <begin position="1067"/>
        <end position="1094"/>
    </location>
</feature>
<evidence type="ECO:0000313" key="18">
    <source>
        <dbReference type="Proteomes" id="UP000095300"/>
    </source>
</evidence>
<protein>
    <recommendedName>
        <fullName evidence="19">MADF domain-containing protein</fullName>
    </recommendedName>
</protein>
<keyword evidence="7" id="KW-0805">Transcription regulation</keyword>
<dbReference type="SUPFAM" id="SSF57667">
    <property type="entry name" value="beta-beta-alpha zinc fingers"/>
    <property type="match status" value="7"/>
</dbReference>
<keyword evidence="3 12" id="KW-0479">Metal-binding</keyword>
<feature type="domain" description="MADF" evidence="14">
    <location>
        <begin position="122"/>
        <end position="211"/>
    </location>
</feature>
<comment type="similarity">
    <text evidence="2">Belongs to the krueppel C2H2-type zinc-finger protein family.</text>
</comment>
<feature type="domain" description="C2H2-type" evidence="13">
    <location>
        <begin position="943"/>
        <end position="970"/>
    </location>
</feature>
<evidence type="ECO:0000256" key="10">
    <source>
        <dbReference type="ARBA" id="ARBA00023242"/>
    </source>
</evidence>
<feature type="domain" description="C2H2-type" evidence="13">
    <location>
        <begin position="779"/>
        <end position="806"/>
    </location>
</feature>
<keyword evidence="6 12" id="KW-0862">Zinc</keyword>
<evidence type="ECO:0000256" key="6">
    <source>
        <dbReference type="ARBA" id="ARBA00022833"/>
    </source>
</evidence>
<dbReference type="OrthoDB" id="6077919at2759"/>
<dbReference type="STRING" id="35570.A0A1I8QBZ4"/>
<feature type="domain" description="C2H2-type" evidence="13">
    <location>
        <begin position="1095"/>
        <end position="1117"/>
    </location>
</feature>
<feature type="domain" description="MADF" evidence="14">
    <location>
        <begin position="216"/>
        <end position="301"/>
    </location>
</feature>
<dbReference type="GO" id="GO:0003677">
    <property type="term" value="F:DNA binding"/>
    <property type="evidence" value="ECO:0007669"/>
    <property type="project" value="UniProtKB-KW"/>
</dbReference>
<evidence type="ECO:0000256" key="7">
    <source>
        <dbReference type="ARBA" id="ARBA00023015"/>
    </source>
</evidence>
<feature type="domain" description="MADF" evidence="14">
    <location>
        <begin position="419"/>
        <end position="504"/>
    </location>
</feature>
<dbReference type="PROSITE" id="PS50157">
    <property type="entry name" value="ZINC_FINGER_C2H2_2"/>
    <property type="match status" value="12"/>
</dbReference>
<dbReference type="Pfam" id="PF00096">
    <property type="entry name" value="zf-C2H2"/>
    <property type="match status" value="3"/>
</dbReference>
<feature type="domain" description="C2H2-type" evidence="13">
    <location>
        <begin position="883"/>
        <end position="910"/>
    </location>
</feature>
<evidence type="ECO:0000256" key="5">
    <source>
        <dbReference type="ARBA" id="ARBA00022771"/>
    </source>
</evidence>
<keyword evidence="9" id="KW-0804">Transcription</keyword>
<dbReference type="FunFam" id="3.30.160.60:FF:000325">
    <property type="entry name" value="ZFP90 zinc finger protein"/>
    <property type="match status" value="1"/>
</dbReference>
<name>A0A1I8QBZ4_STOCA</name>
<evidence type="ECO:0000259" key="16">
    <source>
        <dbReference type="PROSITE" id="PS51915"/>
    </source>
</evidence>
<feature type="binding site" evidence="12">
    <location>
        <position position="518"/>
    </location>
    <ligand>
        <name>Zn(2+)</name>
        <dbReference type="ChEBI" id="CHEBI:29105"/>
    </ligand>
</feature>
<dbReference type="PROSITE" id="PS00028">
    <property type="entry name" value="ZINC_FINGER_C2H2_1"/>
    <property type="match status" value="11"/>
</dbReference>
<dbReference type="Proteomes" id="UP000095300">
    <property type="component" value="Unassembled WGS sequence"/>
</dbReference>
<evidence type="ECO:0000259" key="14">
    <source>
        <dbReference type="PROSITE" id="PS51029"/>
    </source>
</evidence>
<dbReference type="PROSITE" id="PS51029">
    <property type="entry name" value="MADF"/>
    <property type="match status" value="5"/>
</dbReference>
<feature type="domain" description="C2H2-type" evidence="13">
    <location>
        <begin position="1011"/>
        <end position="1038"/>
    </location>
</feature>
<feature type="domain" description="C2H2-type" evidence="13">
    <location>
        <begin position="1124"/>
        <end position="1151"/>
    </location>
</feature>
<evidence type="ECO:0000259" key="13">
    <source>
        <dbReference type="PROSITE" id="PS50157"/>
    </source>
</evidence>
<dbReference type="Gene3D" id="3.40.1800.20">
    <property type="match status" value="1"/>
</dbReference>
<dbReference type="SMART" id="SM00355">
    <property type="entry name" value="ZnF_C2H2"/>
    <property type="match status" value="12"/>
</dbReference>
<dbReference type="InterPro" id="IPR017930">
    <property type="entry name" value="Myb_dom"/>
</dbReference>
<feature type="domain" description="C2H2-type" evidence="13">
    <location>
        <begin position="838"/>
        <end position="868"/>
    </location>
</feature>
<feature type="binding site" evidence="12">
    <location>
        <position position="564"/>
    </location>
    <ligand>
        <name>Zn(2+)</name>
        <dbReference type="ChEBI" id="CHEBI:29105"/>
    </ligand>
</feature>
<dbReference type="Pfam" id="PF07776">
    <property type="entry name" value="zf-AD"/>
    <property type="match status" value="1"/>
</dbReference>
<proteinExistence type="inferred from homology"/>
<dbReference type="PROSITE" id="PS51294">
    <property type="entry name" value="HTH_MYB"/>
    <property type="match status" value="1"/>
</dbReference>
<dbReference type="Gene3D" id="3.30.160.60">
    <property type="entry name" value="Classic Zinc Finger"/>
    <property type="match status" value="7"/>
</dbReference>
<gene>
    <name evidence="17" type="primary">106092550</name>
</gene>
<dbReference type="PANTHER" id="PTHR12243">
    <property type="entry name" value="MADF DOMAIN TRANSCRIPTION FACTOR"/>
    <property type="match status" value="1"/>
</dbReference>
<feature type="domain" description="MADF" evidence="14">
    <location>
        <begin position="326"/>
        <end position="414"/>
    </location>
</feature>
<dbReference type="Pfam" id="PF10545">
    <property type="entry name" value="MADF_DNA_bdg"/>
    <property type="match status" value="5"/>
</dbReference>
<dbReference type="GO" id="GO:0006357">
    <property type="term" value="P:regulation of transcription by RNA polymerase II"/>
    <property type="evidence" value="ECO:0007669"/>
    <property type="project" value="TreeGrafter"/>
</dbReference>